<protein>
    <submittedName>
        <fullName evidence="2">Uncharacterized protein</fullName>
    </submittedName>
</protein>
<feature type="compositionally biased region" description="Low complexity" evidence="1">
    <location>
        <begin position="721"/>
        <end position="731"/>
    </location>
</feature>
<dbReference type="STRING" id="3088.A0A383VSK9"/>
<dbReference type="InterPro" id="IPR050935">
    <property type="entry name" value="Bromo_chromatin_reader"/>
</dbReference>
<feature type="region of interest" description="Disordered" evidence="1">
    <location>
        <begin position="288"/>
        <end position="310"/>
    </location>
</feature>
<gene>
    <name evidence="3" type="ORF">BQ4739_LOCUS14066</name>
    <name evidence="2" type="ORF">BQ4739_LOCUS8164</name>
</gene>
<dbReference type="GO" id="GO:0006355">
    <property type="term" value="P:regulation of DNA-templated transcription"/>
    <property type="evidence" value="ECO:0007669"/>
    <property type="project" value="TreeGrafter"/>
</dbReference>
<dbReference type="AlphaFoldDB" id="A0A383VSK9"/>
<dbReference type="GO" id="GO:0000785">
    <property type="term" value="C:chromatin"/>
    <property type="evidence" value="ECO:0007669"/>
    <property type="project" value="TreeGrafter"/>
</dbReference>
<accession>A0A383VSK9</accession>
<feature type="compositionally biased region" description="Low complexity" evidence="1">
    <location>
        <begin position="410"/>
        <end position="423"/>
    </location>
</feature>
<evidence type="ECO:0000313" key="4">
    <source>
        <dbReference type="Proteomes" id="UP000256970"/>
    </source>
</evidence>
<dbReference type="EMBL" id="FNXT01000813">
    <property type="protein sequence ID" value="SZX67809.1"/>
    <property type="molecule type" value="Genomic_DNA"/>
</dbReference>
<dbReference type="PANTHER" id="PTHR22880:SF246">
    <property type="entry name" value="BROMODOMAIN-CONTAINING PROTEIN 3"/>
    <property type="match status" value="1"/>
</dbReference>
<evidence type="ECO:0000313" key="2">
    <source>
        <dbReference type="EMBL" id="SZX67809.1"/>
    </source>
</evidence>
<proteinExistence type="predicted"/>
<dbReference type="EMBL" id="FNXT01001198">
    <property type="protein sequence ID" value="SZX73816.1"/>
    <property type="molecule type" value="Genomic_DNA"/>
</dbReference>
<organism evidence="2 4">
    <name type="scientific">Tetradesmus obliquus</name>
    <name type="common">Green alga</name>
    <name type="synonym">Acutodesmus obliquus</name>
    <dbReference type="NCBI Taxonomy" id="3088"/>
    <lineage>
        <taxon>Eukaryota</taxon>
        <taxon>Viridiplantae</taxon>
        <taxon>Chlorophyta</taxon>
        <taxon>core chlorophytes</taxon>
        <taxon>Chlorophyceae</taxon>
        <taxon>CS clade</taxon>
        <taxon>Sphaeropleales</taxon>
        <taxon>Scenedesmaceae</taxon>
        <taxon>Tetradesmus</taxon>
    </lineage>
</organism>
<dbReference type="Proteomes" id="UP000256970">
    <property type="component" value="Unassembled WGS sequence"/>
</dbReference>
<sequence>MLPAAATAAGSARPQLGWVPSTLCCDKRVTVAQAASHPFTACPLLGHALTTTTISSSSIHGTSFFNSSSSSSSSCSSGRRRSVIAADKRAKTNPFVDIQRDLLPDGKPNTPWRRLKLRIQTTTSLQGLARVYSSSRHKSAVWRPIHAAGILMRLAALQYYRLLLPPHRASEQTSAAAHQLLQLLTPDLTDPAVCRVLDSARLAQLLVVLSALNPQPGPEVLDPLVRELMRDGGKKLPASKPDLLAELAAALARLEWRELEVWLAVAAAAKGSLRAAALQQQQQQQWGDEEQWQHQQQQWGDEEQWQQQQQWDAQQSWLRLPLQQQDWRQQQQQQQQEALPNPAAAGGVWQPSIEDYDDAELDGEEDEELQGDFWGESDQEVYQEDEEELYEEDPSYWSLEASRSDPIDTQQQQQQQHQQQWIQQEHEASTQPNSSSSSSSSGQVWLSFCYPKIAAALAAVGCEDEELMQLLGDAAVRVLPLLSASELADLASAYAQLGLPHQQLLPALAAQLKESAGSSSSGVQGLSAAESEVTAVVRAAHALGQLGFADVQLVQAVQSAVLSSRSTYSTAQPAGGSDTAQLSPAAPVGTQQLVQLLQLLVLSGCTGSSSSSNNNGSGEAQKSKTLPLVRWVCNAIASSGLEALQPQQMQAAAAALVQLQDHREAAAAAAVVGAAAVARAEECGPEVLAEVLWGCVTLGCANGVLAETAVAAVERAAENLQRQQRQQQQQQQKKKGRQRRAAKPAAVAAEGFSGGVGLQQAAVLGSKHQAQLVLSLQQLGRPDMAQRALNCFAQVHT</sequence>
<evidence type="ECO:0000313" key="3">
    <source>
        <dbReference type="EMBL" id="SZX73816.1"/>
    </source>
</evidence>
<dbReference type="PANTHER" id="PTHR22880">
    <property type="entry name" value="FALZ-RELATED BROMODOMAIN-CONTAINING PROTEINS"/>
    <property type="match status" value="1"/>
</dbReference>
<evidence type="ECO:0000256" key="1">
    <source>
        <dbReference type="SAM" id="MobiDB-lite"/>
    </source>
</evidence>
<feature type="region of interest" description="Disordered" evidence="1">
    <location>
        <begin position="721"/>
        <end position="747"/>
    </location>
</feature>
<name>A0A383VSK9_TETOB</name>
<reference evidence="2 4" key="1">
    <citation type="submission" date="2016-10" db="EMBL/GenBank/DDBJ databases">
        <authorList>
            <person name="Cai Z."/>
        </authorList>
    </citation>
    <scope>NUCLEOTIDE SEQUENCE [LARGE SCALE GENOMIC DNA]</scope>
</reference>
<feature type="compositionally biased region" description="Acidic residues" evidence="1">
    <location>
        <begin position="354"/>
        <end position="394"/>
    </location>
</feature>
<keyword evidence="4" id="KW-1185">Reference proteome</keyword>
<dbReference type="GO" id="GO:0005634">
    <property type="term" value="C:nucleus"/>
    <property type="evidence" value="ECO:0007669"/>
    <property type="project" value="TreeGrafter"/>
</dbReference>
<feature type="region of interest" description="Disordered" evidence="1">
    <location>
        <begin position="329"/>
        <end position="438"/>
    </location>
</feature>
<feature type="compositionally biased region" description="Low complexity" evidence="1">
    <location>
        <begin position="293"/>
        <end position="310"/>
    </location>
</feature>
<feature type="compositionally biased region" description="Basic residues" evidence="1">
    <location>
        <begin position="732"/>
        <end position="742"/>
    </location>
</feature>
<dbReference type="GO" id="GO:0006338">
    <property type="term" value="P:chromatin remodeling"/>
    <property type="evidence" value="ECO:0007669"/>
    <property type="project" value="TreeGrafter"/>
</dbReference>